<evidence type="ECO:0000313" key="2">
    <source>
        <dbReference type="Proteomes" id="UP001595683"/>
    </source>
</evidence>
<sequence length="215" mass="23310">MMPAMDFPSGTPADLARLVADYPLAWLVNSGAHGFFATPLPLVAELDGQGHVAALIGHCSRRNAQVAALQADPRAQVLFMGPQGYVSPALVSRPQWAPTWNFAVAVFAVTVAFDDPGTMPAVRRLTDHVEAGQEQPWRIEQAGDRLPHLMARIIGFRATVTASDARFKLGQEENLPELLEILSGHADPALVGWMRRLNADRLHEQVAPHGDQTTG</sequence>
<organism evidence="1 2">
    <name type="scientific">Novosphingobium pokkalii</name>
    <dbReference type="NCBI Taxonomy" id="1770194"/>
    <lineage>
        <taxon>Bacteria</taxon>
        <taxon>Pseudomonadati</taxon>
        <taxon>Pseudomonadota</taxon>
        <taxon>Alphaproteobacteria</taxon>
        <taxon>Sphingomonadales</taxon>
        <taxon>Sphingomonadaceae</taxon>
        <taxon>Novosphingobium</taxon>
    </lineage>
</organism>
<reference evidence="2" key="1">
    <citation type="journal article" date="2019" name="Int. J. Syst. Evol. Microbiol.">
        <title>The Global Catalogue of Microorganisms (GCM) 10K type strain sequencing project: providing services to taxonomists for standard genome sequencing and annotation.</title>
        <authorList>
            <consortium name="The Broad Institute Genomics Platform"/>
            <consortium name="The Broad Institute Genome Sequencing Center for Infectious Disease"/>
            <person name="Wu L."/>
            <person name="Ma J."/>
        </authorList>
    </citation>
    <scope>NUCLEOTIDE SEQUENCE [LARGE SCALE GENOMIC DNA]</scope>
    <source>
        <strain evidence="2">KCTC 42224</strain>
    </source>
</reference>
<proteinExistence type="predicted"/>
<dbReference type="SUPFAM" id="SSF50475">
    <property type="entry name" value="FMN-binding split barrel"/>
    <property type="match status" value="1"/>
</dbReference>
<dbReference type="Gene3D" id="2.30.110.10">
    <property type="entry name" value="Electron Transport, Fmn-binding Protein, Chain A"/>
    <property type="match status" value="1"/>
</dbReference>
<protein>
    <submittedName>
        <fullName evidence="1">FMN-binding negative transcriptional regulator</fullName>
    </submittedName>
</protein>
<dbReference type="Proteomes" id="UP001595683">
    <property type="component" value="Unassembled WGS sequence"/>
</dbReference>
<dbReference type="InterPro" id="IPR007396">
    <property type="entry name" value="TR_PAI2-type"/>
</dbReference>
<dbReference type="Pfam" id="PF04299">
    <property type="entry name" value="FMN_bind_2"/>
    <property type="match status" value="1"/>
</dbReference>
<dbReference type="PANTHER" id="PTHR35802:SF1">
    <property type="entry name" value="PROTEASE SYNTHASE AND SPORULATION PROTEIN PAI 2"/>
    <property type="match status" value="1"/>
</dbReference>
<gene>
    <name evidence="1" type="ORF">ACFOOT_16800</name>
</gene>
<name>A0ABV7V6P3_9SPHN</name>
<dbReference type="PANTHER" id="PTHR35802">
    <property type="entry name" value="PROTEASE SYNTHASE AND SPORULATION PROTEIN PAI 2"/>
    <property type="match status" value="1"/>
</dbReference>
<evidence type="ECO:0000313" key="1">
    <source>
        <dbReference type="EMBL" id="MFC3673080.1"/>
    </source>
</evidence>
<comment type="caution">
    <text evidence="1">The sequence shown here is derived from an EMBL/GenBank/DDBJ whole genome shotgun (WGS) entry which is preliminary data.</text>
</comment>
<dbReference type="EMBL" id="JBHRYE010000032">
    <property type="protein sequence ID" value="MFC3673080.1"/>
    <property type="molecule type" value="Genomic_DNA"/>
</dbReference>
<dbReference type="RefSeq" id="WP_191326091.1">
    <property type="nucleotide sequence ID" value="NZ_BMZP01000029.1"/>
</dbReference>
<accession>A0ABV7V6P3</accession>
<keyword evidence="2" id="KW-1185">Reference proteome</keyword>
<dbReference type="InterPro" id="IPR012349">
    <property type="entry name" value="Split_barrel_FMN-bd"/>
</dbReference>